<feature type="transmembrane region" description="Helical" evidence="9">
    <location>
        <begin position="97"/>
        <end position="115"/>
    </location>
</feature>
<comment type="similarity">
    <text evidence="8 9">Belongs to the TRAP transporter small permease family.</text>
</comment>
<dbReference type="Proteomes" id="UP000759443">
    <property type="component" value="Unassembled WGS sequence"/>
</dbReference>
<feature type="transmembrane region" description="Helical" evidence="9">
    <location>
        <begin position="58"/>
        <end position="77"/>
    </location>
</feature>
<gene>
    <name evidence="11" type="ORF">J2Z17_004221</name>
</gene>
<dbReference type="Pfam" id="PF04290">
    <property type="entry name" value="DctQ"/>
    <property type="match status" value="1"/>
</dbReference>
<feature type="domain" description="Tripartite ATP-independent periplasmic transporters DctQ component" evidence="10">
    <location>
        <begin position="34"/>
        <end position="165"/>
    </location>
</feature>
<evidence type="ECO:0000259" key="10">
    <source>
        <dbReference type="Pfam" id="PF04290"/>
    </source>
</evidence>
<organism evidence="11 12">
    <name type="scientific">Rhizobium halophytocola</name>
    <dbReference type="NCBI Taxonomy" id="735519"/>
    <lineage>
        <taxon>Bacteria</taxon>
        <taxon>Pseudomonadati</taxon>
        <taxon>Pseudomonadota</taxon>
        <taxon>Alphaproteobacteria</taxon>
        <taxon>Hyphomicrobiales</taxon>
        <taxon>Rhizobiaceae</taxon>
        <taxon>Rhizobium/Agrobacterium group</taxon>
        <taxon>Rhizobium</taxon>
    </lineage>
</organism>
<evidence type="ECO:0000256" key="2">
    <source>
        <dbReference type="ARBA" id="ARBA00022448"/>
    </source>
</evidence>
<evidence type="ECO:0000256" key="6">
    <source>
        <dbReference type="ARBA" id="ARBA00022989"/>
    </source>
</evidence>
<proteinExistence type="inferred from homology"/>
<dbReference type="RefSeq" id="WP_209947872.1">
    <property type="nucleotide sequence ID" value="NZ_JAGGJU010000013.1"/>
</dbReference>
<comment type="caution">
    <text evidence="11">The sequence shown here is derived from an EMBL/GenBank/DDBJ whole genome shotgun (WGS) entry which is preliminary data.</text>
</comment>
<evidence type="ECO:0000313" key="12">
    <source>
        <dbReference type="Proteomes" id="UP000759443"/>
    </source>
</evidence>
<evidence type="ECO:0000256" key="5">
    <source>
        <dbReference type="ARBA" id="ARBA00022692"/>
    </source>
</evidence>
<keyword evidence="2 9" id="KW-0813">Transport</keyword>
<keyword evidence="3" id="KW-1003">Cell membrane</keyword>
<comment type="subcellular location">
    <subcellularLocation>
        <location evidence="1 9">Cell inner membrane</location>
        <topology evidence="1 9">Multi-pass membrane protein</topology>
    </subcellularLocation>
</comment>
<evidence type="ECO:0000256" key="4">
    <source>
        <dbReference type="ARBA" id="ARBA00022519"/>
    </source>
</evidence>
<dbReference type="InterPro" id="IPR007387">
    <property type="entry name" value="TRAP_DctQ"/>
</dbReference>
<keyword evidence="7 9" id="KW-0472">Membrane</keyword>
<reference evidence="11 12" key="1">
    <citation type="submission" date="2021-03" db="EMBL/GenBank/DDBJ databases">
        <title>Genomic Encyclopedia of Type Strains, Phase IV (KMG-IV): sequencing the most valuable type-strain genomes for metagenomic binning, comparative biology and taxonomic classification.</title>
        <authorList>
            <person name="Goeker M."/>
        </authorList>
    </citation>
    <scope>NUCLEOTIDE SEQUENCE [LARGE SCALE GENOMIC DNA]</scope>
    <source>
        <strain evidence="11 12">DSM 21600</strain>
    </source>
</reference>
<keyword evidence="5 9" id="KW-0812">Transmembrane</keyword>
<comment type="subunit">
    <text evidence="9">The complex comprises the extracytoplasmic solute receptor protein and the two transmembrane proteins.</text>
</comment>
<keyword evidence="4 9" id="KW-0997">Cell inner membrane</keyword>
<dbReference type="PANTHER" id="PTHR35011:SF2">
    <property type="entry name" value="2,3-DIKETO-L-GULONATE TRAP TRANSPORTER SMALL PERMEASE PROTEIN YIAM"/>
    <property type="match status" value="1"/>
</dbReference>
<comment type="function">
    <text evidence="9">Part of the tripartite ATP-independent periplasmic (TRAP) transport system.</text>
</comment>
<evidence type="ECO:0000256" key="3">
    <source>
        <dbReference type="ARBA" id="ARBA00022475"/>
    </source>
</evidence>
<evidence type="ECO:0000256" key="7">
    <source>
        <dbReference type="ARBA" id="ARBA00023136"/>
    </source>
</evidence>
<keyword evidence="6 9" id="KW-1133">Transmembrane helix</keyword>
<accession>A0ABS4E483</accession>
<keyword evidence="12" id="KW-1185">Reference proteome</keyword>
<evidence type="ECO:0000256" key="9">
    <source>
        <dbReference type="RuleBase" id="RU369079"/>
    </source>
</evidence>
<dbReference type="EMBL" id="JAGGJU010000013">
    <property type="protein sequence ID" value="MBP1852762.1"/>
    <property type="molecule type" value="Genomic_DNA"/>
</dbReference>
<feature type="transmembrane region" description="Helical" evidence="9">
    <location>
        <begin position="144"/>
        <end position="165"/>
    </location>
</feature>
<sequence length="172" mass="18744">MNHDSAGEYASAGSLFDVIAAVTKIATAVVLISLVLLVAAEVISRSLFNYSLGFVEEVSGYCVVMLTFFGAAIALRAGSLFQVRFIIDVLPEGLQAWMARIFALLALVICAVMMMKTNDLMMSSFTRGKFAPTVLNTPLWIPQLLMPSGFAVIGVFLIEQFLLTFNRFKSNS</sequence>
<evidence type="ECO:0000256" key="8">
    <source>
        <dbReference type="ARBA" id="ARBA00038436"/>
    </source>
</evidence>
<evidence type="ECO:0000256" key="1">
    <source>
        <dbReference type="ARBA" id="ARBA00004429"/>
    </source>
</evidence>
<name>A0ABS4E483_9HYPH</name>
<protein>
    <recommendedName>
        <fullName evidence="9">TRAP transporter small permease protein</fullName>
    </recommendedName>
</protein>
<evidence type="ECO:0000313" key="11">
    <source>
        <dbReference type="EMBL" id="MBP1852762.1"/>
    </source>
</evidence>
<dbReference type="PANTHER" id="PTHR35011">
    <property type="entry name" value="2,3-DIKETO-L-GULONATE TRAP TRANSPORTER SMALL PERMEASE PROTEIN YIAM"/>
    <property type="match status" value="1"/>
</dbReference>
<feature type="transmembrane region" description="Helical" evidence="9">
    <location>
        <begin position="12"/>
        <end position="38"/>
    </location>
</feature>
<dbReference type="InterPro" id="IPR055348">
    <property type="entry name" value="DctQ"/>
</dbReference>